<dbReference type="InterPro" id="IPR018274">
    <property type="entry name" value="PEP_util_AS"/>
</dbReference>
<evidence type="ECO:0000313" key="3">
    <source>
        <dbReference type="EMBL" id="SVD29409.1"/>
    </source>
</evidence>
<evidence type="ECO:0008006" key="4">
    <source>
        <dbReference type="Google" id="ProtNLM"/>
    </source>
</evidence>
<dbReference type="Pfam" id="PF01326">
    <property type="entry name" value="PPDK_N"/>
    <property type="match status" value="2"/>
</dbReference>
<proteinExistence type="predicted"/>
<dbReference type="PANTHER" id="PTHR22931:SF9">
    <property type="entry name" value="PYRUVATE, PHOSPHATE DIKINASE 1, CHLOROPLASTIC"/>
    <property type="match status" value="1"/>
</dbReference>
<name>A0A382U537_9ZZZZ</name>
<dbReference type="PANTHER" id="PTHR22931">
    <property type="entry name" value="PHOSPHOENOLPYRUVATE DIKINASE-RELATED"/>
    <property type="match status" value="1"/>
</dbReference>
<dbReference type="GO" id="GO:0050242">
    <property type="term" value="F:pyruvate, phosphate dikinase activity"/>
    <property type="evidence" value="ECO:0007669"/>
    <property type="project" value="InterPro"/>
</dbReference>
<feature type="domain" description="PEP-utilising enzyme mobile" evidence="1">
    <location>
        <begin position="225"/>
        <end position="284"/>
    </location>
</feature>
<dbReference type="InterPro" id="IPR008279">
    <property type="entry name" value="PEP-util_enz_mobile_dom"/>
</dbReference>
<dbReference type="SUPFAM" id="SSF52009">
    <property type="entry name" value="Phosphohistidine domain"/>
    <property type="match status" value="1"/>
</dbReference>
<dbReference type="Gene3D" id="3.50.30.10">
    <property type="entry name" value="Phosphohistidine domain"/>
    <property type="match status" value="1"/>
</dbReference>
<feature type="non-terminal residue" evidence="3">
    <location>
        <position position="1"/>
    </location>
</feature>
<gene>
    <name evidence="3" type="ORF">METZ01_LOCUS382263</name>
</gene>
<evidence type="ECO:0000259" key="1">
    <source>
        <dbReference type="Pfam" id="PF00391"/>
    </source>
</evidence>
<organism evidence="3">
    <name type="scientific">marine metagenome</name>
    <dbReference type="NCBI Taxonomy" id="408172"/>
    <lineage>
        <taxon>unclassified sequences</taxon>
        <taxon>metagenomes</taxon>
        <taxon>ecological metagenomes</taxon>
    </lineage>
</organism>
<sequence>EAVFKSWNGKRAIQYRKIESIPNEWGTAVNIQSMVFGNLGNKSGTGVAFTRNPSNGINNLYGEWLENAQGEDVVAGIRTPKPINETSKSTQTKNSNTLEATFPPIYKKLISIKNTLEKHYLDMQDIEFTIENGKLWMLQTRGGKRTGEAAIRIAIEMRNEKLINNKDIIRRISPKNLNEIMHTKVDPIKELEITPVAIGLPASPGGASGRIVFTADDAEKWSRGKKKVLLVRHETSPEDVQGMHVSEGILTAKGGMTSHAALVARGWGKPCIVGCAKLNIDIKNKILYINDKKYKQ</sequence>
<dbReference type="Pfam" id="PF00391">
    <property type="entry name" value="PEP-utilizers"/>
    <property type="match status" value="1"/>
</dbReference>
<feature type="domain" description="Pyruvate phosphate dikinase AMP/ATP-binding" evidence="2">
    <location>
        <begin position="2"/>
        <end position="93"/>
    </location>
</feature>
<dbReference type="Gene3D" id="3.30.1490.20">
    <property type="entry name" value="ATP-grasp fold, A domain"/>
    <property type="match status" value="1"/>
</dbReference>
<dbReference type="InterPro" id="IPR010121">
    <property type="entry name" value="Pyruvate_phosphate_dikinase"/>
</dbReference>
<dbReference type="PROSITE" id="PS00370">
    <property type="entry name" value="PEP_ENZYMES_PHOS_SITE"/>
    <property type="match status" value="1"/>
</dbReference>
<protein>
    <recommendedName>
        <fullName evidence="4">Pyruvate, phosphate dikinase</fullName>
    </recommendedName>
</protein>
<feature type="domain" description="Pyruvate phosphate dikinase AMP/ATP-binding" evidence="2">
    <location>
        <begin position="107"/>
        <end position="160"/>
    </location>
</feature>
<dbReference type="InterPro" id="IPR002192">
    <property type="entry name" value="PPDK_AMP/ATP-bd"/>
</dbReference>
<dbReference type="SUPFAM" id="SSF56059">
    <property type="entry name" value="Glutathione synthetase ATP-binding domain-like"/>
    <property type="match status" value="1"/>
</dbReference>
<dbReference type="GO" id="GO:0016301">
    <property type="term" value="F:kinase activity"/>
    <property type="evidence" value="ECO:0007669"/>
    <property type="project" value="InterPro"/>
</dbReference>
<dbReference type="Gene3D" id="1.10.189.10">
    <property type="entry name" value="Pyruvate Phosphate Dikinase, domain 2"/>
    <property type="match status" value="1"/>
</dbReference>
<accession>A0A382U537</accession>
<dbReference type="InterPro" id="IPR036637">
    <property type="entry name" value="Phosphohistidine_dom_sf"/>
</dbReference>
<dbReference type="Gene3D" id="3.30.470.20">
    <property type="entry name" value="ATP-grasp fold, B domain"/>
    <property type="match status" value="1"/>
</dbReference>
<dbReference type="GO" id="GO:0005524">
    <property type="term" value="F:ATP binding"/>
    <property type="evidence" value="ECO:0007669"/>
    <property type="project" value="InterPro"/>
</dbReference>
<feature type="non-terminal residue" evidence="3">
    <location>
        <position position="296"/>
    </location>
</feature>
<evidence type="ECO:0000259" key="2">
    <source>
        <dbReference type="Pfam" id="PF01326"/>
    </source>
</evidence>
<dbReference type="InterPro" id="IPR013815">
    <property type="entry name" value="ATP_grasp_subdomain_1"/>
</dbReference>
<dbReference type="AlphaFoldDB" id="A0A382U537"/>
<reference evidence="3" key="1">
    <citation type="submission" date="2018-05" db="EMBL/GenBank/DDBJ databases">
        <authorList>
            <person name="Lanie J.A."/>
            <person name="Ng W.-L."/>
            <person name="Kazmierczak K.M."/>
            <person name="Andrzejewski T.M."/>
            <person name="Davidsen T.M."/>
            <person name="Wayne K.J."/>
            <person name="Tettelin H."/>
            <person name="Glass J.I."/>
            <person name="Rusch D."/>
            <person name="Podicherti R."/>
            <person name="Tsui H.-C.T."/>
            <person name="Winkler M.E."/>
        </authorList>
    </citation>
    <scope>NUCLEOTIDE SEQUENCE</scope>
</reference>
<dbReference type="EMBL" id="UINC01141584">
    <property type="protein sequence ID" value="SVD29409.1"/>
    <property type="molecule type" value="Genomic_DNA"/>
</dbReference>